<dbReference type="InterPro" id="IPR036188">
    <property type="entry name" value="FAD/NAD-bd_sf"/>
</dbReference>
<dbReference type="PANTHER" id="PTHR42685">
    <property type="entry name" value="GERANYLGERANYL DIPHOSPHATE REDUCTASE"/>
    <property type="match status" value="1"/>
</dbReference>
<dbReference type="Proteomes" id="UP001595921">
    <property type="component" value="Unassembled WGS sequence"/>
</dbReference>
<dbReference type="Gene3D" id="3.50.50.60">
    <property type="entry name" value="FAD/NAD(P)-binding domain"/>
    <property type="match status" value="1"/>
</dbReference>
<evidence type="ECO:0000256" key="3">
    <source>
        <dbReference type="ARBA" id="ARBA00022827"/>
    </source>
</evidence>
<evidence type="ECO:0000256" key="1">
    <source>
        <dbReference type="ARBA" id="ARBA00001974"/>
    </source>
</evidence>
<dbReference type="InterPro" id="IPR040131">
    <property type="entry name" value="MnmG_N"/>
</dbReference>
<feature type="domain" description="MnmG N-terminal" evidence="4">
    <location>
        <begin position="9"/>
        <end position="167"/>
    </location>
</feature>
<keyword evidence="3" id="KW-0274">FAD</keyword>
<sequence>MPVSEAYEIVVIGGGIAGCFAAATAADRGADVVQLERKSAEEAGHIACGDAMKSPTDSKKYPGPIDMSAIAADEDVLIDGNIDRIEWWDEELDVKKVLPYDGHSNVVDRYEFGQRLLEQTAACGVDQHFDTVVNGVLQDAQVEGVRAVRDGEAVTYTADLVVDAGGSLSSVMANVDFGSLDAEPETSFEKPNYQQFGSAYREVFHTQAPVPYDNALVGKPLERMGYIWYFPRTATEINVGLGFQMNKDPVTLVDRLRADLEGRPEFDGADLDTVNGGANKLGAALALRRPLDSMVAPGYITVGCNAGTTHPITGKGIRGAAVTGYSAGKHGAAAVRDDEDGFISEADLWAHNYFVYVEHGLGTRTAVKDPYNIAASQVGMENVRAAVALLPEDAIADVVSSEGNSLGVRSAIRLASGVVQNALSLVSDDRLEELDTTKRAVGRTLLDFVRTRRYAEKYERLYGEYPATRDGFFEWRDARDAVDDAFNDELGIPADRRKY</sequence>
<evidence type="ECO:0000313" key="6">
    <source>
        <dbReference type="Proteomes" id="UP001595921"/>
    </source>
</evidence>
<dbReference type="InterPro" id="IPR050407">
    <property type="entry name" value="Geranylgeranyl_reductase"/>
</dbReference>
<accession>A0ABD5PIA9</accession>
<name>A0ABD5PIA9_9EURY</name>
<dbReference type="RefSeq" id="WP_267620760.1">
    <property type="nucleotide sequence ID" value="NZ_JBHSDS010000017.1"/>
</dbReference>
<organism evidence="5 6">
    <name type="scientific">Halobium salinum</name>
    <dbReference type="NCBI Taxonomy" id="1364940"/>
    <lineage>
        <taxon>Archaea</taxon>
        <taxon>Methanobacteriati</taxon>
        <taxon>Methanobacteriota</taxon>
        <taxon>Stenosarchaea group</taxon>
        <taxon>Halobacteria</taxon>
        <taxon>Halobacteriales</taxon>
        <taxon>Haloferacaceae</taxon>
        <taxon>Halobium</taxon>
    </lineage>
</organism>
<dbReference type="PANTHER" id="PTHR42685:SF18">
    <property type="entry name" value="DIGERANYLGERANYLGLYCEROPHOSPHOLIPID REDUCTASE"/>
    <property type="match status" value="1"/>
</dbReference>
<evidence type="ECO:0000256" key="2">
    <source>
        <dbReference type="ARBA" id="ARBA00022630"/>
    </source>
</evidence>
<keyword evidence="6" id="KW-1185">Reference proteome</keyword>
<reference evidence="5 6" key="1">
    <citation type="journal article" date="2019" name="Int. J. Syst. Evol. Microbiol.">
        <title>The Global Catalogue of Microorganisms (GCM) 10K type strain sequencing project: providing services to taxonomists for standard genome sequencing and annotation.</title>
        <authorList>
            <consortium name="The Broad Institute Genomics Platform"/>
            <consortium name="The Broad Institute Genome Sequencing Center for Infectious Disease"/>
            <person name="Wu L."/>
            <person name="Ma J."/>
        </authorList>
    </citation>
    <scope>NUCLEOTIDE SEQUENCE [LARGE SCALE GENOMIC DNA]</scope>
    <source>
        <strain evidence="5 6">CGMCC 1.12553</strain>
    </source>
</reference>
<evidence type="ECO:0000259" key="4">
    <source>
        <dbReference type="Pfam" id="PF01134"/>
    </source>
</evidence>
<keyword evidence="2" id="KW-0285">Flavoprotein</keyword>
<protein>
    <submittedName>
        <fullName evidence="5">FAD-binding protein</fullName>
    </submittedName>
</protein>
<dbReference type="SUPFAM" id="SSF51905">
    <property type="entry name" value="FAD/NAD(P)-binding domain"/>
    <property type="match status" value="1"/>
</dbReference>
<evidence type="ECO:0000313" key="5">
    <source>
        <dbReference type="EMBL" id="MFC4360511.1"/>
    </source>
</evidence>
<dbReference type="PRINTS" id="PR00420">
    <property type="entry name" value="RNGMNOXGNASE"/>
</dbReference>
<proteinExistence type="predicted"/>
<comment type="cofactor">
    <cofactor evidence="1">
        <name>FAD</name>
        <dbReference type="ChEBI" id="CHEBI:57692"/>
    </cofactor>
</comment>
<dbReference type="AlphaFoldDB" id="A0ABD5PIA9"/>
<dbReference type="Pfam" id="PF01134">
    <property type="entry name" value="GIDA"/>
    <property type="match status" value="1"/>
</dbReference>
<gene>
    <name evidence="5" type="ORF">ACFO0N_21400</name>
</gene>
<comment type="caution">
    <text evidence="5">The sequence shown here is derived from an EMBL/GenBank/DDBJ whole genome shotgun (WGS) entry which is preliminary data.</text>
</comment>
<dbReference type="EMBL" id="JBHSDS010000017">
    <property type="protein sequence ID" value="MFC4360511.1"/>
    <property type="molecule type" value="Genomic_DNA"/>
</dbReference>